<keyword evidence="3" id="KW-0813">Transport</keyword>
<dbReference type="Proteomes" id="UP000054144">
    <property type="component" value="Unassembled WGS sequence"/>
</dbReference>
<dbReference type="InterPro" id="IPR013581">
    <property type="entry name" value="PDR_assoc"/>
</dbReference>
<keyword evidence="12" id="KW-1185">Reference proteome</keyword>
<dbReference type="Pfam" id="PF19055">
    <property type="entry name" value="ABC2_membrane_7"/>
    <property type="match status" value="1"/>
</dbReference>
<evidence type="ECO:0000256" key="6">
    <source>
        <dbReference type="ARBA" id="ARBA00022840"/>
    </source>
</evidence>
<dbReference type="InterPro" id="IPR003593">
    <property type="entry name" value="AAA+_ATPase"/>
</dbReference>
<dbReference type="Pfam" id="PF08370">
    <property type="entry name" value="PDR_assoc"/>
    <property type="match status" value="1"/>
</dbReference>
<dbReference type="InterPro" id="IPR050352">
    <property type="entry name" value="ABCG_transporters"/>
</dbReference>
<protein>
    <recommendedName>
        <fullName evidence="10">ABC transporter domain-containing protein</fullName>
    </recommendedName>
</protein>
<dbReference type="PROSITE" id="PS50893">
    <property type="entry name" value="ABC_TRANSPORTER_2"/>
    <property type="match status" value="2"/>
</dbReference>
<feature type="transmembrane region" description="Helical" evidence="9">
    <location>
        <begin position="857"/>
        <end position="877"/>
    </location>
</feature>
<keyword evidence="5" id="KW-0547">Nucleotide-binding</keyword>
<dbReference type="InterPro" id="IPR003439">
    <property type="entry name" value="ABC_transporter-like_ATP-bd"/>
</dbReference>
<feature type="transmembrane region" description="Helical" evidence="9">
    <location>
        <begin position="1236"/>
        <end position="1257"/>
    </location>
</feature>
<reference evidence="11 12" key="1">
    <citation type="journal article" date="2015" name="Fungal Genet. Biol.">
        <title>Evolution of novel wood decay mechanisms in Agaricales revealed by the genome sequences of Fistulina hepatica and Cylindrobasidium torrendii.</title>
        <authorList>
            <person name="Floudas D."/>
            <person name="Held B.W."/>
            <person name="Riley R."/>
            <person name="Nagy L.G."/>
            <person name="Koehler G."/>
            <person name="Ransdell A.S."/>
            <person name="Younus H."/>
            <person name="Chow J."/>
            <person name="Chiniquy J."/>
            <person name="Lipzen A."/>
            <person name="Tritt A."/>
            <person name="Sun H."/>
            <person name="Haridas S."/>
            <person name="LaButti K."/>
            <person name="Ohm R.A."/>
            <person name="Kues U."/>
            <person name="Blanchette R.A."/>
            <person name="Grigoriev I.V."/>
            <person name="Minto R.E."/>
            <person name="Hibbett D.S."/>
        </authorList>
    </citation>
    <scope>NUCLEOTIDE SEQUENCE [LARGE SCALE GENOMIC DNA]</scope>
    <source>
        <strain evidence="11 12">ATCC 64428</strain>
    </source>
</reference>
<accession>A0A0D7AEB0</accession>
<gene>
    <name evidence="11" type="ORF">FISHEDRAFT_43790</name>
</gene>
<evidence type="ECO:0000313" key="11">
    <source>
        <dbReference type="EMBL" id="KIY48216.1"/>
    </source>
</evidence>
<dbReference type="PROSITE" id="PS00211">
    <property type="entry name" value="ABC_TRANSPORTER_1"/>
    <property type="match status" value="1"/>
</dbReference>
<evidence type="ECO:0000256" key="4">
    <source>
        <dbReference type="ARBA" id="ARBA00022692"/>
    </source>
</evidence>
<dbReference type="GO" id="GO:0016020">
    <property type="term" value="C:membrane"/>
    <property type="evidence" value="ECO:0007669"/>
    <property type="project" value="UniProtKB-SubCell"/>
</dbReference>
<feature type="domain" description="ABC transporter" evidence="10">
    <location>
        <begin position="53"/>
        <end position="292"/>
    </location>
</feature>
<evidence type="ECO:0000256" key="5">
    <source>
        <dbReference type="ARBA" id="ARBA00022741"/>
    </source>
</evidence>
<dbReference type="Pfam" id="PF01061">
    <property type="entry name" value="ABC2_membrane"/>
    <property type="match status" value="2"/>
</dbReference>
<keyword evidence="7 9" id="KW-1133">Transmembrane helix</keyword>
<dbReference type="InterPro" id="IPR013525">
    <property type="entry name" value="ABC2_TM"/>
</dbReference>
<feature type="transmembrane region" description="Helical" evidence="9">
    <location>
        <begin position="607"/>
        <end position="633"/>
    </location>
</feature>
<feature type="transmembrane region" description="Helical" evidence="9">
    <location>
        <begin position="532"/>
        <end position="554"/>
    </location>
</feature>
<dbReference type="GO" id="GO:0005524">
    <property type="term" value="F:ATP binding"/>
    <property type="evidence" value="ECO:0007669"/>
    <property type="project" value="UniProtKB-KW"/>
</dbReference>
<evidence type="ECO:0000256" key="8">
    <source>
        <dbReference type="ARBA" id="ARBA00023136"/>
    </source>
</evidence>
<keyword evidence="6" id="KW-0067">ATP-binding</keyword>
<dbReference type="GO" id="GO:0016887">
    <property type="term" value="F:ATP hydrolysis activity"/>
    <property type="evidence" value="ECO:0007669"/>
    <property type="project" value="InterPro"/>
</dbReference>
<name>A0A0D7AEB0_9AGAR</name>
<dbReference type="PANTHER" id="PTHR48041:SF119">
    <property type="entry name" value="ROA1P"/>
    <property type="match status" value="1"/>
</dbReference>
<feature type="domain" description="ABC transporter" evidence="10">
    <location>
        <begin position="683"/>
        <end position="922"/>
    </location>
</feature>
<comment type="subcellular location">
    <subcellularLocation>
        <location evidence="1">Membrane</location>
        <topology evidence="1">Multi-pass membrane protein</topology>
    </subcellularLocation>
</comment>
<dbReference type="InterPro" id="IPR027417">
    <property type="entry name" value="P-loop_NTPase"/>
</dbReference>
<dbReference type="PANTHER" id="PTHR48041">
    <property type="entry name" value="ABC TRANSPORTER G FAMILY MEMBER 28"/>
    <property type="match status" value="1"/>
</dbReference>
<keyword evidence="4 9" id="KW-0812">Transmembrane</keyword>
<comment type="similarity">
    <text evidence="2">Belongs to the ABC transporter superfamily. ABCG family. PDR (TC 3.A.1.205) subfamily.</text>
</comment>
<dbReference type="InterPro" id="IPR017871">
    <property type="entry name" value="ABC_transporter-like_CS"/>
</dbReference>
<proteinExistence type="inferred from homology"/>
<dbReference type="InterPro" id="IPR043926">
    <property type="entry name" value="ABCG_dom"/>
</dbReference>
<feature type="transmembrane region" description="Helical" evidence="9">
    <location>
        <begin position="1148"/>
        <end position="1169"/>
    </location>
</feature>
<dbReference type="Pfam" id="PF00005">
    <property type="entry name" value="ABC_tran"/>
    <property type="match status" value="2"/>
</dbReference>
<feature type="transmembrane region" description="Helical" evidence="9">
    <location>
        <begin position="498"/>
        <end position="520"/>
    </location>
</feature>
<evidence type="ECO:0000256" key="1">
    <source>
        <dbReference type="ARBA" id="ARBA00004141"/>
    </source>
</evidence>
<sequence>MEYEKQREIELLPRDRSRLPPQLSFSDVFPVDLVVRDLDVYVELPQSVLRSLLRNKDDEPSSPQTKSLLNGVSADFARGSLTAVMGGSGSGKTTFLNALSRRLAGSKLTTIGNIQYNGSPDVGTISSAYITQNNFLLPSLTVRETLMYAARLQLPFVSAEQCTRHVEEIIFEVGLKDCADTRVGDGQGSRGCSGGERRRVSIGVQMLSNPSVLFADEPTTGLDATSAYQVAETLRYLANKGRTIICTIHQPRRDIFQLFDSLILFSRGRTLYAGPAHDAVEWFGRLVPDEKSEHMDPADFLIHISIVDSRNPEAQAISQDRVDMLAEGWRARSAVLYPTPKQSVASPTIRRALPPADASFLHQFSVLARRDIVVTIRDQTGIMSMWSEGVLMGLACGLIFLNLPRTLSGIRSREAALYATSSLQGYLILLFEIWRLARVDIAVFDRERGEGLVAAASWLLSRRISYGLLEDIIVPLGFSVISYFMCGFNHISSQFFKFFSVILLNQYVSISLATICVATTRNFAKAAAFGNLVYTFQSIASGFFMQADTIPVYVRWLKWISYQYYSFGAVLSNEFTGQMFDCPSGTTDCQEYEGNWILRNLSFNPNWYPVPVCAMLGFIAFFNLVSLVVLHFVDSSESQAALVHNRSETEDNATGKKNMRDLLHCGAVPLMIDVDLRDLTLDVRKYTIAGRRKTFRILNGITTRFEAGKVNVIMGPSGSGKSSILNVVTARLHSTLLSKFRSSGQILLNGTEATPSILRALVSYVTQGDEVLLPYLTVREMLRFSAALRLPSHLSLSAKYRRAEEVLVMMGLSECADTLIGDETTRGISGGEKRRTSVAVQLLTDPKILMSDFSPTSVVFVFFFCISANGGCIFITIHQSRAELFDRFGNILLLAKGGRIAYSGSSEHMLEHFRGLGHPCPASSNPSNWAVDLVSVDTRHSKSEAADRAKVESLLSSFRPSQYFDLTRYRTVSLPAELLRLKKVTAPIYKLLPILLQRGLVRFKRQPEIPASRVGQSVAFAGIVALFFSPLHRDYYAASVNIVSHTSPVYFIGVQQNVVVYPSDRDIFYNEYIDEAYSVQAFILAYTILEVPFEIIAALLVSLMIALAMNLGRSVTVYFVVAFSSFAITNCGESLGIIFNTLFSNTGFALNVMSIILSLGTFMGGLMSLDMNVVFQGLNYISPVKYAIDSIFVYSVRGMEFTCTDAQKLDNGQCQWQTGAEVLDLYHLNVNPGPRLAALAACVLAYRLVAGAVVKVVKMDFGMCRRHAH</sequence>
<evidence type="ECO:0000313" key="12">
    <source>
        <dbReference type="Proteomes" id="UP000054144"/>
    </source>
</evidence>
<keyword evidence="8 9" id="KW-0472">Membrane</keyword>
<organism evidence="11 12">
    <name type="scientific">Fistulina hepatica ATCC 64428</name>
    <dbReference type="NCBI Taxonomy" id="1128425"/>
    <lineage>
        <taxon>Eukaryota</taxon>
        <taxon>Fungi</taxon>
        <taxon>Dikarya</taxon>
        <taxon>Basidiomycota</taxon>
        <taxon>Agaricomycotina</taxon>
        <taxon>Agaricomycetes</taxon>
        <taxon>Agaricomycetidae</taxon>
        <taxon>Agaricales</taxon>
        <taxon>Fistulinaceae</taxon>
        <taxon>Fistulina</taxon>
    </lineage>
</organism>
<evidence type="ECO:0000256" key="3">
    <source>
        <dbReference type="ARBA" id="ARBA00022448"/>
    </source>
</evidence>
<evidence type="ECO:0000256" key="9">
    <source>
        <dbReference type="SAM" id="Phobius"/>
    </source>
</evidence>
<feature type="transmembrane region" description="Helical" evidence="9">
    <location>
        <begin position="1083"/>
        <end position="1109"/>
    </location>
</feature>
<dbReference type="SUPFAM" id="SSF52540">
    <property type="entry name" value="P-loop containing nucleoside triphosphate hydrolases"/>
    <property type="match status" value="2"/>
</dbReference>
<dbReference type="OrthoDB" id="66620at2759"/>
<evidence type="ECO:0000259" key="10">
    <source>
        <dbReference type="PROSITE" id="PS50893"/>
    </source>
</evidence>
<dbReference type="AlphaFoldDB" id="A0A0D7AEB0"/>
<feature type="transmembrane region" description="Helical" evidence="9">
    <location>
        <begin position="385"/>
        <end position="403"/>
    </location>
</feature>
<evidence type="ECO:0000256" key="7">
    <source>
        <dbReference type="ARBA" id="ARBA00022989"/>
    </source>
</evidence>
<evidence type="ECO:0000256" key="2">
    <source>
        <dbReference type="ARBA" id="ARBA00006012"/>
    </source>
</evidence>
<dbReference type="GO" id="GO:0140359">
    <property type="term" value="F:ABC-type transporter activity"/>
    <property type="evidence" value="ECO:0007669"/>
    <property type="project" value="InterPro"/>
</dbReference>
<feature type="transmembrane region" description="Helical" evidence="9">
    <location>
        <begin position="1115"/>
        <end position="1136"/>
    </location>
</feature>
<feature type="transmembrane region" description="Helical" evidence="9">
    <location>
        <begin position="472"/>
        <end position="491"/>
    </location>
</feature>
<feature type="transmembrane region" description="Helical" evidence="9">
    <location>
        <begin position="415"/>
        <end position="437"/>
    </location>
</feature>
<dbReference type="EMBL" id="KN881851">
    <property type="protein sequence ID" value="KIY48216.1"/>
    <property type="molecule type" value="Genomic_DNA"/>
</dbReference>
<dbReference type="SMART" id="SM00382">
    <property type="entry name" value="AAA"/>
    <property type="match status" value="2"/>
</dbReference>
<dbReference type="Gene3D" id="3.40.50.300">
    <property type="entry name" value="P-loop containing nucleotide triphosphate hydrolases"/>
    <property type="match status" value="2"/>
</dbReference>